<evidence type="ECO:0000313" key="9">
    <source>
        <dbReference type="Proteomes" id="UP000199679"/>
    </source>
</evidence>
<feature type="domain" description="RagB/SusD" evidence="6">
    <location>
        <begin position="351"/>
        <end position="533"/>
    </location>
</feature>
<protein>
    <submittedName>
        <fullName evidence="8">Starch-binding associating with outer membrane</fullName>
    </submittedName>
</protein>
<evidence type="ECO:0000256" key="4">
    <source>
        <dbReference type="ARBA" id="ARBA00023136"/>
    </source>
</evidence>
<dbReference type="AlphaFoldDB" id="A0A1H2AE99"/>
<dbReference type="SUPFAM" id="SSF48452">
    <property type="entry name" value="TPR-like"/>
    <property type="match status" value="1"/>
</dbReference>
<keyword evidence="3" id="KW-0732">Signal</keyword>
<evidence type="ECO:0000256" key="5">
    <source>
        <dbReference type="ARBA" id="ARBA00023237"/>
    </source>
</evidence>
<dbReference type="RefSeq" id="WP_091380753.1">
    <property type="nucleotide sequence ID" value="NZ_LT629740.1"/>
</dbReference>
<gene>
    <name evidence="8" type="ORF">SAMN05216490_3499</name>
</gene>
<dbReference type="Proteomes" id="UP000199679">
    <property type="component" value="Chromosome I"/>
</dbReference>
<accession>A0A1H2AE99</accession>
<reference evidence="8 9" key="1">
    <citation type="submission" date="2016-10" db="EMBL/GenBank/DDBJ databases">
        <authorList>
            <person name="de Groot N.N."/>
        </authorList>
    </citation>
    <scope>NUCLEOTIDE SEQUENCE [LARGE SCALE GENOMIC DNA]</scope>
    <source>
        <strain evidence="8 9">MP1X4</strain>
    </source>
</reference>
<dbReference type="PROSITE" id="PS51257">
    <property type="entry name" value="PROKAR_LIPOPROTEIN"/>
    <property type="match status" value="1"/>
</dbReference>
<dbReference type="InterPro" id="IPR011990">
    <property type="entry name" value="TPR-like_helical_dom_sf"/>
</dbReference>
<feature type="domain" description="SusD-like N-terminal" evidence="7">
    <location>
        <begin position="77"/>
        <end position="220"/>
    </location>
</feature>
<keyword evidence="5" id="KW-0998">Cell outer membrane</keyword>
<dbReference type="EMBL" id="LT629740">
    <property type="protein sequence ID" value="SDT44311.1"/>
    <property type="molecule type" value="Genomic_DNA"/>
</dbReference>
<dbReference type="Pfam" id="PF07980">
    <property type="entry name" value="SusD_RagB"/>
    <property type="match status" value="1"/>
</dbReference>
<comment type="similarity">
    <text evidence="2">Belongs to the SusD family.</text>
</comment>
<comment type="subcellular location">
    <subcellularLocation>
        <location evidence="1">Cell outer membrane</location>
    </subcellularLocation>
</comment>
<keyword evidence="4" id="KW-0472">Membrane</keyword>
<dbReference type="InterPro" id="IPR033985">
    <property type="entry name" value="SusD-like_N"/>
</dbReference>
<evidence type="ECO:0000256" key="1">
    <source>
        <dbReference type="ARBA" id="ARBA00004442"/>
    </source>
</evidence>
<dbReference type="Pfam" id="PF14322">
    <property type="entry name" value="SusD-like_3"/>
    <property type="match status" value="1"/>
</dbReference>
<dbReference type="OrthoDB" id="993981at2"/>
<evidence type="ECO:0000313" key="8">
    <source>
        <dbReference type="EMBL" id="SDT44311.1"/>
    </source>
</evidence>
<keyword evidence="9" id="KW-1185">Reference proteome</keyword>
<evidence type="ECO:0000256" key="2">
    <source>
        <dbReference type="ARBA" id="ARBA00006275"/>
    </source>
</evidence>
<organism evidence="8 9">
    <name type="scientific">Mucilaginibacter mallensis</name>
    <dbReference type="NCBI Taxonomy" id="652787"/>
    <lineage>
        <taxon>Bacteria</taxon>
        <taxon>Pseudomonadati</taxon>
        <taxon>Bacteroidota</taxon>
        <taxon>Sphingobacteriia</taxon>
        <taxon>Sphingobacteriales</taxon>
        <taxon>Sphingobacteriaceae</taxon>
        <taxon>Mucilaginibacter</taxon>
    </lineage>
</organism>
<dbReference type="InterPro" id="IPR012944">
    <property type="entry name" value="SusD_RagB_dom"/>
</dbReference>
<evidence type="ECO:0000256" key="3">
    <source>
        <dbReference type="ARBA" id="ARBA00022729"/>
    </source>
</evidence>
<evidence type="ECO:0000259" key="6">
    <source>
        <dbReference type="Pfam" id="PF07980"/>
    </source>
</evidence>
<proteinExistence type="inferred from homology"/>
<dbReference type="STRING" id="652787.SAMN05216490_3499"/>
<evidence type="ECO:0000259" key="7">
    <source>
        <dbReference type="Pfam" id="PF14322"/>
    </source>
</evidence>
<dbReference type="Gene3D" id="1.25.40.390">
    <property type="match status" value="1"/>
</dbReference>
<name>A0A1H2AE99_MUCMA</name>
<sequence>MKSIHKIIIILLSAAAITGCKKSFLDRPSNSQISSNNFYKSTSDLRLATASLYGGSEWWQFNNEAWLQIGDVLSGTGSFQYNPDLVQLFTRTITAQNGIVTNGWVGLYNVIGQCNGVINAIQQTASSSISAKDKNAAIGEAKFIRAVAYYHLAVYWGAVPIIEDNSKLIKNPLLNRNIVSDVYKFVANDLTYAANNLPKTDDKGRVTTWSAQGMLGKVYLTMAGLGQSGGQRDQKLLDSAIKYAGNVCKNSGLQLFEQNDPNHQGYYDLFRPVNNDSPESLFSLQWVGGVGYGNGNDLQLYFSPTPAILPEKEGGWEPLAPTYDLYQMYSAKDTVRRKATIMLNGDLYPELDQADGGYKATATGLKKHIIGNEKDNNAPTMDPWSSIEHTMILRLADVYLVYAEAILGNNTTTADGDAIKYFNLVRSRAGVDPVLTLSATTLRTERRVELAFEGQYWIDLVRYSYYDPANAVKFLNDQDVNHGRISFTYDPTTKTATRDTTATPLTLPATISSFTLPIPSSEVTTDPKLAQPPVPYY</sequence>
<dbReference type="GO" id="GO:0009279">
    <property type="term" value="C:cell outer membrane"/>
    <property type="evidence" value="ECO:0007669"/>
    <property type="project" value="UniProtKB-SubCell"/>
</dbReference>